<evidence type="ECO:0000259" key="1">
    <source>
        <dbReference type="PROSITE" id="PS50127"/>
    </source>
</evidence>
<dbReference type="InterPro" id="IPR050113">
    <property type="entry name" value="Ub_conjugating_enzyme"/>
</dbReference>
<dbReference type="CDD" id="cd00198">
    <property type="entry name" value="vWFA"/>
    <property type="match status" value="1"/>
</dbReference>
<dbReference type="Gene3D" id="3.10.110.10">
    <property type="entry name" value="Ubiquitin Conjugating Enzyme"/>
    <property type="match status" value="1"/>
</dbReference>
<dbReference type="Gene3D" id="3.40.50.410">
    <property type="entry name" value="von Willebrand factor, type A domain"/>
    <property type="match status" value="1"/>
</dbReference>
<comment type="caution">
    <text evidence="2">The sequence shown here is derived from an EMBL/GenBank/DDBJ whole genome shotgun (WGS) entry which is preliminary data.</text>
</comment>
<evidence type="ECO:0000313" key="2">
    <source>
        <dbReference type="EMBL" id="KAK7232237.1"/>
    </source>
</evidence>
<dbReference type="PANTHER" id="PTHR24067">
    <property type="entry name" value="UBIQUITIN-CONJUGATING ENZYME E2"/>
    <property type="match status" value="1"/>
</dbReference>
<dbReference type="EMBL" id="JBBJCI010000370">
    <property type="protein sequence ID" value="KAK7232237.1"/>
    <property type="molecule type" value="Genomic_DNA"/>
</dbReference>
<proteinExistence type="predicted"/>
<dbReference type="SMART" id="SM00212">
    <property type="entry name" value="UBCc"/>
    <property type="match status" value="1"/>
</dbReference>
<organism evidence="2 3">
    <name type="scientific">Aureococcus anophagefferens</name>
    <name type="common">Harmful bloom alga</name>
    <dbReference type="NCBI Taxonomy" id="44056"/>
    <lineage>
        <taxon>Eukaryota</taxon>
        <taxon>Sar</taxon>
        <taxon>Stramenopiles</taxon>
        <taxon>Ochrophyta</taxon>
        <taxon>Pelagophyceae</taxon>
        <taxon>Pelagomonadales</taxon>
        <taxon>Pelagomonadaceae</taxon>
        <taxon>Aureococcus</taxon>
    </lineage>
</organism>
<accession>A0ABR1FJX3</accession>
<gene>
    <name evidence="2" type="ORF">SO694_00030234</name>
</gene>
<dbReference type="InterPro" id="IPR002035">
    <property type="entry name" value="VWF_A"/>
</dbReference>
<evidence type="ECO:0000313" key="3">
    <source>
        <dbReference type="Proteomes" id="UP001363151"/>
    </source>
</evidence>
<name>A0ABR1FJX3_AURAN</name>
<dbReference type="InterPro" id="IPR000608">
    <property type="entry name" value="UBC"/>
</dbReference>
<dbReference type="PROSITE" id="PS50127">
    <property type="entry name" value="UBC_2"/>
    <property type="match status" value="1"/>
</dbReference>
<dbReference type="InterPro" id="IPR036465">
    <property type="entry name" value="vWFA_dom_sf"/>
</dbReference>
<dbReference type="Pfam" id="PF13519">
    <property type="entry name" value="VWA_2"/>
    <property type="match status" value="1"/>
</dbReference>
<sequence length="1144" mass="124629">MAPSKKRYRVDLGEEHGGKRIMVSLGREGTVADLEMKIAEHVAASGPSAIAHLASDGLGTGGEGDALSLDAWGLVNEGLDRTEWAVWAHAHHSGDHVEIEEEWRDGLPWHPRPDGQFTRLAIQTRRGRAALLSTLRVVCMRRDEGLFERFAENLAELTCCPPAVLAAYTLHKRAAVSGAQTRCLATALFSLARSLLPESVKDAEVFEHATELVAMLATRDPTRSPAARVQSQWPDHLCSLSYEPLQDPVVIEVEGEEVYASRAAVAKRLSGGPDYEEGTFDDVADAAALPRAPPLQRRLALLGSDVSWIHLVNCEAPAFEGAKAARGWLASVWDVSKPAFVLKRSAEKLVTLPTLCLQKNAFDAPRLCVDEERLPAVFLGTVPCGSGLQMFRPHSGKCDFDPHELAKKLGDTATSAAASTSARPPKEMIVCCIDTSNSMSNARFKAAAPAADSGRIERPAPRADDVVATLHRFRRSRPFCFGVLRSRFLAGGHSLRIALRVLARRYPELEGHASGEGATAKLIREAISVERADDATAERLLDASEREAAGPDIDLFVKLCYGGDRTVTITVPSGARVSAVIDALCAKAGDWTIWETYRLAFGSKILDVDDRLDAAGVTRESTLFQRAWGRNVHAPPSHDADVEVVLTLTVGNVGQSDVAGTARVRRGDTAEVLAYKIWSQVGHSYSPDHSYWYNMEHCGDGFETGRILYEGEAPLLPGERIRCVGDELDELKGNRVWLRSGRETSTQASRSQSRLTVTKQLFGAFLDRTQAHDLPHELALVSFDSAVTVRCELTHLYEKFRDKVNALGTTGDTACYDAIAQAVAMIVARREAIAGPAPAARIVVFTDGEDTKSRASVMDVAKALSDASIVLDVLTIATTRSRDLLSLAKLTGGYAIAPASLEDGLMGMQMETMLSTEKRAAASISSRGLSLQRRLTVAGTKAWDVVDGSTVPKIRQHEALGKRATSVDALFDAPRTRAKQATTAKSTRSKRLMRELGMLKNSPHESIDVYPCEDDLSFWKAVIEGPDGLYAGATFLLSLEFPADYPSSAPCLRFLTEIRHVNVNRHGRVCHAILEGDYGIDVSVRDILSYVYGLLLCPDAETATDSNLASLYFEHPERYKQAVTVHTNRAKQKSRADWETELLG</sequence>
<dbReference type="SUPFAM" id="SSF54495">
    <property type="entry name" value="UBC-like"/>
    <property type="match status" value="1"/>
</dbReference>
<reference evidence="2 3" key="1">
    <citation type="submission" date="2024-03" db="EMBL/GenBank/DDBJ databases">
        <title>Aureococcus anophagefferens CCMP1851 and Kratosvirus quantuckense: Draft genome of a second virus-susceptible host strain in the model system.</title>
        <authorList>
            <person name="Chase E."/>
            <person name="Truchon A.R."/>
            <person name="Schepens W."/>
            <person name="Wilhelm S.W."/>
        </authorList>
    </citation>
    <scope>NUCLEOTIDE SEQUENCE [LARGE SCALE GENOMIC DNA]</scope>
    <source>
        <strain evidence="2 3">CCMP1851</strain>
    </source>
</reference>
<dbReference type="Pfam" id="PF00179">
    <property type="entry name" value="UQ_con"/>
    <property type="match status" value="1"/>
</dbReference>
<dbReference type="InterPro" id="IPR016135">
    <property type="entry name" value="UBQ-conjugating_enzyme/RWD"/>
</dbReference>
<dbReference type="SUPFAM" id="SSF53300">
    <property type="entry name" value="vWA-like"/>
    <property type="match status" value="1"/>
</dbReference>
<dbReference type="Proteomes" id="UP001363151">
    <property type="component" value="Unassembled WGS sequence"/>
</dbReference>
<feature type="domain" description="UBC core" evidence="1">
    <location>
        <begin position="987"/>
        <end position="1132"/>
    </location>
</feature>
<protein>
    <recommendedName>
        <fullName evidence="1">UBC core domain-containing protein</fullName>
    </recommendedName>
</protein>
<keyword evidence="3" id="KW-1185">Reference proteome</keyword>